<reference evidence="8 9" key="1">
    <citation type="submission" date="2017-09" db="EMBL/GenBank/DDBJ databases">
        <title>Depth-based differentiation of microbial function through sediment-hosted aquifers and enrichment of novel symbionts in the deep terrestrial subsurface.</title>
        <authorList>
            <person name="Probst A.J."/>
            <person name="Ladd B."/>
            <person name="Jarett J.K."/>
            <person name="Geller-Mcgrath D.E."/>
            <person name="Sieber C.M."/>
            <person name="Emerson J.B."/>
            <person name="Anantharaman K."/>
            <person name="Thomas B.C."/>
            <person name="Malmstrom R."/>
            <person name="Stieglmeier M."/>
            <person name="Klingl A."/>
            <person name="Woyke T."/>
            <person name="Ryan C.M."/>
            <person name="Banfield J.F."/>
        </authorList>
    </citation>
    <scope>NUCLEOTIDE SEQUENCE [LARGE SCALE GENOMIC DNA]</scope>
    <source>
        <strain evidence="8">CG17_big_fil_post_rev_8_21_14_2_50_48_46</strain>
    </source>
</reference>
<evidence type="ECO:0000259" key="7">
    <source>
        <dbReference type="PROSITE" id="PS51471"/>
    </source>
</evidence>
<evidence type="ECO:0000256" key="5">
    <source>
        <dbReference type="ARBA" id="ARBA00023002"/>
    </source>
</evidence>
<keyword evidence="6" id="KW-0408">Iron</keyword>
<evidence type="ECO:0000256" key="1">
    <source>
        <dbReference type="ARBA" id="ARBA00001961"/>
    </source>
</evidence>
<dbReference type="GO" id="GO:0016705">
    <property type="term" value="F:oxidoreductase activity, acting on paired donors, with incorporation or reduction of molecular oxygen"/>
    <property type="evidence" value="ECO:0007669"/>
    <property type="project" value="InterPro"/>
</dbReference>
<dbReference type="EMBL" id="PFFQ01000021">
    <property type="protein sequence ID" value="PIW17739.1"/>
    <property type="molecule type" value="Genomic_DNA"/>
</dbReference>
<sequence>MQNLSLNLPINDYLMTPVSCEKVFSPEECQKLIELPCSYQKYGETMQATGEHKEVRDFSIRYTMSKYVDHLPENEWVFARIHQLVKEINQETFKFRLLGFPNLQILEYPLNGFYRMHTDLGQGVHSTRKLSVVTLLSDPKDFEGGELMGADEEPIPLSQGMVVMFPAYLPHQVKPVLSGKRYSMVTWVLGPPYQ</sequence>
<dbReference type="Gene3D" id="2.60.120.620">
    <property type="entry name" value="q2cbj1_9rhob like domain"/>
    <property type="match status" value="1"/>
</dbReference>
<keyword evidence="2" id="KW-0479">Metal-binding</keyword>
<comment type="caution">
    <text evidence="8">The sequence shown here is derived from an EMBL/GenBank/DDBJ whole genome shotgun (WGS) entry which is preliminary data.</text>
</comment>
<evidence type="ECO:0000256" key="3">
    <source>
        <dbReference type="ARBA" id="ARBA00022896"/>
    </source>
</evidence>
<feature type="domain" description="Fe2OG dioxygenase" evidence="7">
    <location>
        <begin position="99"/>
        <end position="190"/>
    </location>
</feature>
<dbReference type="GO" id="GO:0031418">
    <property type="term" value="F:L-ascorbic acid binding"/>
    <property type="evidence" value="ECO:0007669"/>
    <property type="project" value="UniProtKB-KW"/>
</dbReference>
<keyword evidence="5" id="KW-0560">Oxidoreductase</keyword>
<dbReference type="AlphaFoldDB" id="A0A2M7G7M8"/>
<dbReference type="Proteomes" id="UP000231019">
    <property type="component" value="Unassembled WGS sequence"/>
</dbReference>
<organism evidence="8 9">
    <name type="scientific">bacterium (Candidatus Blackallbacteria) CG17_big_fil_post_rev_8_21_14_2_50_48_46</name>
    <dbReference type="NCBI Taxonomy" id="2014261"/>
    <lineage>
        <taxon>Bacteria</taxon>
        <taxon>Candidatus Blackallbacteria</taxon>
    </lineage>
</organism>
<protein>
    <recommendedName>
        <fullName evidence="7">Fe2OG dioxygenase domain-containing protein</fullName>
    </recommendedName>
</protein>
<accession>A0A2M7G7M8</accession>
<evidence type="ECO:0000256" key="4">
    <source>
        <dbReference type="ARBA" id="ARBA00022964"/>
    </source>
</evidence>
<dbReference type="GO" id="GO:0005506">
    <property type="term" value="F:iron ion binding"/>
    <property type="evidence" value="ECO:0007669"/>
    <property type="project" value="InterPro"/>
</dbReference>
<proteinExistence type="predicted"/>
<dbReference type="InterPro" id="IPR006620">
    <property type="entry name" value="Pro_4_hyd_alph"/>
</dbReference>
<evidence type="ECO:0000256" key="6">
    <source>
        <dbReference type="ARBA" id="ARBA00023004"/>
    </source>
</evidence>
<dbReference type="PROSITE" id="PS51471">
    <property type="entry name" value="FE2OG_OXY"/>
    <property type="match status" value="1"/>
</dbReference>
<keyword evidence="4" id="KW-0223">Dioxygenase</keyword>
<evidence type="ECO:0000313" key="8">
    <source>
        <dbReference type="EMBL" id="PIW17739.1"/>
    </source>
</evidence>
<gene>
    <name evidence="8" type="ORF">COW36_07785</name>
</gene>
<dbReference type="Pfam" id="PF13640">
    <property type="entry name" value="2OG-FeII_Oxy_3"/>
    <property type="match status" value="1"/>
</dbReference>
<dbReference type="InterPro" id="IPR005123">
    <property type="entry name" value="Oxoglu/Fe-dep_dioxygenase_dom"/>
</dbReference>
<dbReference type="GO" id="GO:0051213">
    <property type="term" value="F:dioxygenase activity"/>
    <property type="evidence" value="ECO:0007669"/>
    <property type="project" value="UniProtKB-KW"/>
</dbReference>
<dbReference type="InterPro" id="IPR044862">
    <property type="entry name" value="Pro_4_hyd_alph_FE2OG_OXY"/>
</dbReference>
<evidence type="ECO:0000313" key="9">
    <source>
        <dbReference type="Proteomes" id="UP000231019"/>
    </source>
</evidence>
<evidence type="ECO:0000256" key="2">
    <source>
        <dbReference type="ARBA" id="ARBA00022723"/>
    </source>
</evidence>
<dbReference type="SMART" id="SM00702">
    <property type="entry name" value="P4Hc"/>
    <property type="match status" value="1"/>
</dbReference>
<name>A0A2M7G7M8_9BACT</name>
<comment type="cofactor">
    <cofactor evidence="1">
        <name>L-ascorbate</name>
        <dbReference type="ChEBI" id="CHEBI:38290"/>
    </cofactor>
</comment>
<keyword evidence="3" id="KW-0847">Vitamin C</keyword>